<dbReference type="Gene3D" id="3.90.1150.10">
    <property type="entry name" value="Aspartate Aminotransferase, domain 1"/>
    <property type="match status" value="1"/>
</dbReference>
<accession>A0A9W7DM14</accession>
<organism evidence="4 5">
    <name type="scientific">Triparma retinervis</name>
    <dbReference type="NCBI Taxonomy" id="2557542"/>
    <lineage>
        <taxon>Eukaryota</taxon>
        <taxon>Sar</taxon>
        <taxon>Stramenopiles</taxon>
        <taxon>Ochrophyta</taxon>
        <taxon>Bolidophyceae</taxon>
        <taxon>Parmales</taxon>
        <taxon>Triparmaceae</taxon>
        <taxon>Triparma</taxon>
    </lineage>
</organism>
<keyword evidence="5" id="KW-1185">Reference proteome</keyword>
<dbReference type="OrthoDB" id="10263824at2759"/>
<dbReference type="Pfam" id="PF00155">
    <property type="entry name" value="Aminotran_1_2"/>
    <property type="match status" value="1"/>
</dbReference>
<feature type="domain" description="Aminotransferase class I/classII large" evidence="3">
    <location>
        <begin position="59"/>
        <end position="410"/>
    </location>
</feature>
<dbReference type="EMBL" id="BRXZ01001831">
    <property type="protein sequence ID" value="GMH47192.1"/>
    <property type="molecule type" value="Genomic_DNA"/>
</dbReference>
<sequence>MFSTVLSRTSRSLVQRPCFSSTPNTDAFWASLSAASASKVNPHVVSSGQGAYLTINSTPYLNFCSSHYLGFALQPRLKSAAKAAIDLHGLGTGYRTLAGTHSLHVDLESKIAAFKGTEGAVTFTSAYAANACAVQTIMGKEDVVVSDQLNHASIIDAVRTAGVANKFAYKHSDMSDLEDKLSQAASIASTPKSNGEPRNVLIITDGVFSMDGDLARLPEIVDLARKYDALTMVDDAHGEGVLGRGGRGVVNHFGLDGQVDIEVGSLSKAFSVMGGFIAARQPLIDKYLMGARQRLFSIALTIPDTAALIEAVDMLAESEDLVTKLWSNVSYLKEGFTGLGFDIGNSETPIIPVMLGDEELAREFSRRLFEEGVFASAICYPMVPKGTARVRVITSASFSKEDCDKGLEAFRKVKEELM</sequence>
<dbReference type="InterPro" id="IPR015421">
    <property type="entry name" value="PyrdxlP-dep_Trfase_major"/>
</dbReference>
<dbReference type="Proteomes" id="UP001165082">
    <property type="component" value="Unassembled WGS sequence"/>
</dbReference>
<evidence type="ECO:0000259" key="3">
    <source>
        <dbReference type="Pfam" id="PF00155"/>
    </source>
</evidence>
<dbReference type="InterPro" id="IPR050087">
    <property type="entry name" value="AON_synthase_class-II"/>
</dbReference>
<evidence type="ECO:0000313" key="5">
    <source>
        <dbReference type="Proteomes" id="UP001165082"/>
    </source>
</evidence>
<dbReference type="InterPro" id="IPR004839">
    <property type="entry name" value="Aminotransferase_I/II_large"/>
</dbReference>
<dbReference type="AlphaFoldDB" id="A0A9W7DM14"/>
<comment type="caution">
    <text evidence="4">The sequence shown here is derived from an EMBL/GenBank/DDBJ whole genome shotgun (WGS) entry which is preliminary data.</text>
</comment>
<dbReference type="PANTHER" id="PTHR13693:SF3">
    <property type="entry name" value="LD36009P"/>
    <property type="match status" value="1"/>
</dbReference>
<evidence type="ECO:0000256" key="2">
    <source>
        <dbReference type="ARBA" id="ARBA00022679"/>
    </source>
</evidence>
<comment type="cofactor">
    <cofactor evidence="1">
        <name>pyridoxal 5'-phosphate</name>
        <dbReference type="ChEBI" id="CHEBI:597326"/>
    </cofactor>
</comment>
<proteinExistence type="predicted"/>
<protein>
    <recommendedName>
        <fullName evidence="3">Aminotransferase class I/classII large domain-containing protein</fullName>
    </recommendedName>
</protein>
<dbReference type="InterPro" id="IPR015424">
    <property type="entry name" value="PyrdxlP-dep_Trfase"/>
</dbReference>
<reference evidence="4" key="1">
    <citation type="submission" date="2022-07" db="EMBL/GenBank/DDBJ databases">
        <title>Genome analysis of Parmales, a sister group of diatoms, reveals the evolutionary specialization of diatoms from phago-mixotrophs to photoautotrophs.</title>
        <authorList>
            <person name="Ban H."/>
            <person name="Sato S."/>
            <person name="Yoshikawa S."/>
            <person name="Kazumasa Y."/>
            <person name="Nakamura Y."/>
            <person name="Ichinomiya M."/>
            <person name="Saitoh K."/>
            <person name="Sato N."/>
            <person name="Blanc-Mathieu R."/>
            <person name="Endo H."/>
            <person name="Kuwata A."/>
            <person name="Ogata H."/>
        </authorList>
    </citation>
    <scope>NUCLEOTIDE SEQUENCE</scope>
</reference>
<dbReference type="GO" id="GO:0016740">
    <property type="term" value="F:transferase activity"/>
    <property type="evidence" value="ECO:0007669"/>
    <property type="project" value="UniProtKB-KW"/>
</dbReference>
<keyword evidence="2" id="KW-0808">Transferase</keyword>
<dbReference type="GO" id="GO:0030170">
    <property type="term" value="F:pyridoxal phosphate binding"/>
    <property type="evidence" value="ECO:0007669"/>
    <property type="project" value="InterPro"/>
</dbReference>
<evidence type="ECO:0000256" key="1">
    <source>
        <dbReference type="ARBA" id="ARBA00001933"/>
    </source>
</evidence>
<dbReference type="Gene3D" id="3.40.640.10">
    <property type="entry name" value="Type I PLP-dependent aspartate aminotransferase-like (Major domain)"/>
    <property type="match status" value="1"/>
</dbReference>
<dbReference type="InterPro" id="IPR015422">
    <property type="entry name" value="PyrdxlP-dep_Trfase_small"/>
</dbReference>
<evidence type="ECO:0000313" key="4">
    <source>
        <dbReference type="EMBL" id="GMH47192.1"/>
    </source>
</evidence>
<name>A0A9W7DM14_9STRA</name>
<dbReference type="SUPFAM" id="SSF53383">
    <property type="entry name" value="PLP-dependent transferases"/>
    <property type="match status" value="1"/>
</dbReference>
<gene>
    <name evidence="4" type="ORF">TrRE_jg2690</name>
</gene>
<dbReference type="PANTHER" id="PTHR13693">
    <property type="entry name" value="CLASS II AMINOTRANSFERASE/8-AMINO-7-OXONONANOATE SYNTHASE"/>
    <property type="match status" value="1"/>
</dbReference>